<sequence>MREKEGGEQRNEDCMRNSCLDALAYDPNKFAMDYHNIGFRECAAEVARYLVTIEGMDIQDPLRLRLMSHLQCYAAQRDLANKQAATSWGWGTSQPPSAPSYTPGSSLSGSSIPGSSLPGSSLSGFQGHVLSPHGTAPAPHHPPTAPHHVPTGLDQSHGMSAFSAPSTSIHQEVGPTSSCLGTQGTSRAPSTGAGAPHVPQVSMATAGTQHTNYHLNLNAHTFPANPSSNLPNLSLSTNPATLNPSAYNPSIQGGTSGVKPYRPWGAEIAY</sequence>
<dbReference type="PROSITE" id="PS51054">
    <property type="entry name" value="ORANGE"/>
    <property type="match status" value="1"/>
</dbReference>
<keyword evidence="5" id="KW-0539">Nucleus</keyword>
<keyword evidence="4" id="KW-0804">Transcription</keyword>
<evidence type="ECO:0000259" key="7">
    <source>
        <dbReference type="PROSITE" id="PS51054"/>
    </source>
</evidence>
<dbReference type="PANTHER" id="PTHR10985">
    <property type="entry name" value="BASIC HELIX-LOOP-HELIX TRANSCRIPTION FACTOR, HES-RELATED"/>
    <property type="match status" value="1"/>
</dbReference>
<dbReference type="InterPro" id="IPR050370">
    <property type="entry name" value="HES_HEY"/>
</dbReference>
<evidence type="ECO:0000256" key="3">
    <source>
        <dbReference type="ARBA" id="ARBA00023125"/>
    </source>
</evidence>
<gene>
    <name evidence="8" type="primary">HEY1_2</name>
    <name evidence="8" type="ORF">SK128_019201</name>
</gene>
<dbReference type="SMART" id="SM00511">
    <property type="entry name" value="ORANGE"/>
    <property type="match status" value="1"/>
</dbReference>
<dbReference type="GO" id="GO:0006355">
    <property type="term" value="P:regulation of DNA-templated transcription"/>
    <property type="evidence" value="ECO:0007669"/>
    <property type="project" value="InterPro"/>
</dbReference>
<dbReference type="Gene3D" id="6.10.250.980">
    <property type="match status" value="1"/>
</dbReference>
<feature type="compositionally biased region" description="Low complexity" evidence="6">
    <location>
        <begin position="103"/>
        <end position="124"/>
    </location>
</feature>
<accession>A0AAN9A997</accession>
<evidence type="ECO:0000256" key="6">
    <source>
        <dbReference type="SAM" id="MobiDB-lite"/>
    </source>
</evidence>
<feature type="compositionally biased region" description="Polar residues" evidence="6">
    <location>
        <begin position="153"/>
        <end position="189"/>
    </location>
</feature>
<name>A0AAN9A997_HALRR</name>
<evidence type="ECO:0000313" key="9">
    <source>
        <dbReference type="Proteomes" id="UP001381693"/>
    </source>
</evidence>
<evidence type="ECO:0000256" key="4">
    <source>
        <dbReference type="ARBA" id="ARBA00023163"/>
    </source>
</evidence>
<keyword evidence="3" id="KW-0238">DNA-binding</keyword>
<dbReference type="SUPFAM" id="SSF158457">
    <property type="entry name" value="Orange domain-like"/>
    <property type="match status" value="1"/>
</dbReference>
<dbReference type="Pfam" id="PF07527">
    <property type="entry name" value="Hairy_orange"/>
    <property type="match status" value="1"/>
</dbReference>
<feature type="region of interest" description="Disordered" evidence="6">
    <location>
        <begin position="87"/>
        <end position="198"/>
    </location>
</feature>
<organism evidence="8 9">
    <name type="scientific">Halocaridina rubra</name>
    <name type="common">Hawaiian red shrimp</name>
    <dbReference type="NCBI Taxonomy" id="373956"/>
    <lineage>
        <taxon>Eukaryota</taxon>
        <taxon>Metazoa</taxon>
        <taxon>Ecdysozoa</taxon>
        <taxon>Arthropoda</taxon>
        <taxon>Crustacea</taxon>
        <taxon>Multicrustacea</taxon>
        <taxon>Malacostraca</taxon>
        <taxon>Eumalacostraca</taxon>
        <taxon>Eucarida</taxon>
        <taxon>Decapoda</taxon>
        <taxon>Pleocyemata</taxon>
        <taxon>Caridea</taxon>
        <taxon>Atyoidea</taxon>
        <taxon>Atyidae</taxon>
        <taxon>Halocaridina</taxon>
    </lineage>
</organism>
<keyword evidence="9" id="KW-1185">Reference proteome</keyword>
<dbReference type="EMBL" id="JAXCGZ010009549">
    <property type="protein sequence ID" value="KAK7076795.1"/>
    <property type="molecule type" value="Genomic_DNA"/>
</dbReference>
<dbReference type="AlphaFoldDB" id="A0AAN9A997"/>
<proteinExistence type="predicted"/>
<comment type="caution">
    <text evidence="8">The sequence shown here is derived from an EMBL/GenBank/DDBJ whole genome shotgun (WGS) entry which is preliminary data.</text>
</comment>
<dbReference type="InterPro" id="IPR003650">
    <property type="entry name" value="Orange_dom"/>
</dbReference>
<dbReference type="GO" id="GO:0003677">
    <property type="term" value="F:DNA binding"/>
    <property type="evidence" value="ECO:0007669"/>
    <property type="project" value="UniProtKB-KW"/>
</dbReference>
<dbReference type="Proteomes" id="UP001381693">
    <property type="component" value="Unassembled WGS sequence"/>
</dbReference>
<comment type="subcellular location">
    <subcellularLocation>
        <location evidence="1">Nucleus</location>
    </subcellularLocation>
</comment>
<protein>
    <submittedName>
        <fullName evidence="8">Hairy/enhancer-of-split with YRPW motif protein 1</fullName>
    </submittedName>
</protein>
<evidence type="ECO:0000256" key="5">
    <source>
        <dbReference type="ARBA" id="ARBA00023242"/>
    </source>
</evidence>
<evidence type="ECO:0000256" key="1">
    <source>
        <dbReference type="ARBA" id="ARBA00004123"/>
    </source>
</evidence>
<reference evidence="8 9" key="1">
    <citation type="submission" date="2023-11" db="EMBL/GenBank/DDBJ databases">
        <title>Halocaridina rubra genome assembly.</title>
        <authorList>
            <person name="Smith C."/>
        </authorList>
    </citation>
    <scope>NUCLEOTIDE SEQUENCE [LARGE SCALE GENOMIC DNA]</scope>
    <source>
        <strain evidence="8">EP-1</strain>
        <tissue evidence="8">Whole</tissue>
    </source>
</reference>
<feature type="compositionally biased region" description="Polar residues" evidence="6">
    <location>
        <begin position="87"/>
        <end position="102"/>
    </location>
</feature>
<evidence type="ECO:0000313" key="8">
    <source>
        <dbReference type="EMBL" id="KAK7076795.1"/>
    </source>
</evidence>
<dbReference type="GO" id="GO:0005634">
    <property type="term" value="C:nucleus"/>
    <property type="evidence" value="ECO:0007669"/>
    <property type="project" value="UniProtKB-SubCell"/>
</dbReference>
<evidence type="ECO:0000256" key="2">
    <source>
        <dbReference type="ARBA" id="ARBA00023015"/>
    </source>
</evidence>
<keyword evidence="2" id="KW-0805">Transcription regulation</keyword>
<feature type="domain" description="Orange" evidence="7">
    <location>
        <begin position="38"/>
        <end position="70"/>
    </location>
</feature>